<dbReference type="AlphaFoldDB" id="A0A9Q0E739"/>
<evidence type="ECO:0000313" key="3">
    <source>
        <dbReference type="Proteomes" id="UP001148018"/>
    </source>
</evidence>
<reference evidence="2" key="1">
    <citation type="submission" date="2022-07" db="EMBL/GenBank/DDBJ databases">
        <title>Chromosome-level genome of Muraenolepis orangiensis.</title>
        <authorList>
            <person name="Kim J."/>
        </authorList>
    </citation>
    <scope>NUCLEOTIDE SEQUENCE</scope>
    <source>
        <strain evidence="2">KU_S4_2022</strain>
        <tissue evidence="2">Muscle</tissue>
    </source>
</reference>
<accession>A0A9Q0E739</accession>
<organism evidence="2 3">
    <name type="scientific">Muraenolepis orangiensis</name>
    <name type="common">Patagonian moray cod</name>
    <dbReference type="NCBI Taxonomy" id="630683"/>
    <lineage>
        <taxon>Eukaryota</taxon>
        <taxon>Metazoa</taxon>
        <taxon>Chordata</taxon>
        <taxon>Craniata</taxon>
        <taxon>Vertebrata</taxon>
        <taxon>Euteleostomi</taxon>
        <taxon>Actinopterygii</taxon>
        <taxon>Neopterygii</taxon>
        <taxon>Teleostei</taxon>
        <taxon>Neoteleostei</taxon>
        <taxon>Acanthomorphata</taxon>
        <taxon>Zeiogadaria</taxon>
        <taxon>Gadariae</taxon>
        <taxon>Gadiformes</taxon>
        <taxon>Muraenolepidoidei</taxon>
        <taxon>Muraenolepididae</taxon>
        <taxon>Muraenolepis</taxon>
    </lineage>
</organism>
<sequence>ECRRQQKASRGSPGPADPSIPGVLVTLCMRVNGFRRLLSQWSPALPPFSVSEDREGLPPGSGPPRPSVRGELHRGDPRSEAERSAGRERERFHSPRLSEGSSLNSVERNAAAAALIHTVVVFRECLHR</sequence>
<dbReference type="Proteomes" id="UP001148018">
    <property type="component" value="Unassembled WGS sequence"/>
</dbReference>
<protein>
    <submittedName>
        <fullName evidence="2">Uncharacterized protein</fullName>
    </submittedName>
</protein>
<dbReference type="EMBL" id="JANIIK010000048">
    <property type="protein sequence ID" value="KAJ3599207.1"/>
    <property type="molecule type" value="Genomic_DNA"/>
</dbReference>
<feature type="compositionally biased region" description="Basic and acidic residues" evidence="1">
    <location>
        <begin position="68"/>
        <end position="93"/>
    </location>
</feature>
<name>A0A9Q0E739_9TELE</name>
<keyword evidence="3" id="KW-1185">Reference proteome</keyword>
<feature type="region of interest" description="Disordered" evidence="1">
    <location>
        <begin position="44"/>
        <end position="104"/>
    </location>
</feature>
<evidence type="ECO:0000313" key="2">
    <source>
        <dbReference type="EMBL" id="KAJ3599207.1"/>
    </source>
</evidence>
<evidence type="ECO:0000256" key="1">
    <source>
        <dbReference type="SAM" id="MobiDB-lite"/>
    </source>
</evidence>
<comment type="caution">
    <text evidence="2">The sequence shown here is derived from an EMBL/GenBank/DDBJ whole genome shotgun (WGS) entry which is preliminary data.</text>
</comment>
<feature type="non-terminal residue" evidence="2">
    <location>
        <position position="128"/>
    </location>
</feature>
<feature type="region of interest" description="Disordered" evidence="1">
    <location>
        <begin position="1"/>
        <end position="22"/>
    </location>
</feature>
<proteinExistence type="predicted"/>
<gene>
    <name evidence="2" type="ORF">NHX12_033170</name>
</gene>
<feature type="non-terminal residue" evidence="2">
    <location>
        <position position="1"/>
    </location>
</feature>